<keyword evidence="8" id="KW-1185">Reference proteome</keyword>
<feature type="transmembrane region" description="Helical" evidence="5">
    <location>
        <begin position="68"/>
        <end position="91"/>
    </location>
</feature>
<evidence type="ECO:0000259" key="6">
    <source>
        <dbReference type="Pfam" id="PF01794"/>
    </source>
</evidence>
<dbReference type="Proteomes" id="UP000826725">
    <property type="component" value="Chromosome"/>
</dbReference>
<evidence type="ECO:0000256" key="3">
    <source>
        <dbReference type="ARBA" id="ARBA00022989"/>
    </source>
</evidence>
<feature type="transmembrane region" description="Helical" evidence="5">
    <location>
        <begin position="35"/>
        <end position="56"/>
    </location>
</feature>
<gene>
    <name evidence="7" type="ORF">DGMP_39340</name>
</gene>
<keyword evidence="4 5" id="KW-0472">Membrane</keyword>
<feature type="transmembrane region" description="Helical" evidence="5">
    <location>
        <begin position="165"/>
        <end position="185"/>
    </location>
</feature>
<evidence type="ECO:0000313" key="8">
    <source>
        <dbReference type="Proteomes" id="UP000826725"/>
    </source>
</evidence>
<keyword evidence="2 5" id="KW-0812">Transmembrane</keyword>
<evidence type="ECO:0000256" key="2">
    <source>
        <dbReference type="ARBA" id="ARBA00022692"/>
    </source>
</evidence>
<proteinExistence type="predicted"/>
<accession>A0A8D5FMF4</accession>
<name>A0A8D5FMF4_9BACT</name>
<protein>
    <recommendedName>
        <fullName evidence="6">Ferric oxidoreductase domain-containing protein</fullName>
    </recommendedName>
</protein>
<evidence type="ECO:0000256" key="4">
    <source>
        <dbReference type="ARBA" id="ARBA00023136"/>
    </source>
</evidence>
<comment type="subcellular location">
    <subcellularLocation>
        <location evidence="1">Membrane</location>
        <topology evidence="1">Multi-pass membrane protein</topology>
    </subcellularLocation>
</comment>
<dbReference type="GO" id="GO:0016020">
    <property type="term" value="C:membrane"/>
    <property type="evidence" value="ECO:0007669"/>
    <property type="project" value="UniProtKB-SubCell"/>
</dbReference>
<reference evidence="7" key="1">
    <citation type="submission" date="2020-09" db="EMBL/GenBank/DDBJ databases">
        <title>Desulfogranum mesoprofundum gen. nov., sp. nov., a novel mesophilic, sulfate-reducing chemolithoautotroph isolated from a deep-sea hydrothermal vent chimney in the Suiyo Seamount.</title>
        <authorList>
            <person name="Hashimoto Y."/>
            <person name="Nakagawa S."/>
        </authorList>
    </citation>
    <scope>NUCLEOTIDE SEQUENCE</scope>
    <source>
        <strain evidence="7">KT2</strain>
    </source>
</reference>
<dbReference type="InterPro" id="IPR013130">
    <property type="entry name" value="Fe3_Rdtase_TM_dom"/>
</dbReference>
<dbReference type="EMBL" id="AP024086">
    <property type="protein sequence ID" value="BCL63241.1"/>
    <property type="molecule type" value="Genomic_DNA"/>
</dbReference>
<dbReference type="AlphaFoldDB" id="A0A8D5FMF4"/>
<feature type="transmembrane region" description="Helical" evidence="5">
    <location>
        <begin position="142"/>
        <end position="159"/>
    </location>
</feature>
<keyword evidence="3 5" id="KW-1133">Transmembrane helix</keyword>
<dbReference type="KEGG" id="dbk:DGMP_39340"/>
<feature type="transmembrane region" description="Helical" evidence="5">
    <location>
        <begin position="103"/>
        <end position="122"/>
    </location>
</feature>
<feature type="domain" description="Ferric oxidoreductase" evidence="6">
    <location>
        <begin position="37"/>
        <end position="150"/>
    </location>
</feature>
<sequence>MTLITFGATIPFYYESQSLWYKFGIDKTLLRTGKIIGNTTAIFLLLQLVPTVRLPFLVATLGVKKLLFLHKITGVLLFLFGLTHATLILLPEGLGNLPIGKKYWPEMVGMSLLFVFFLQVFFGLFRQHLGLSYRRWRIPHKLIGYFSLALLWFHVPFVSESFQHTVPLTAFIVITVILVSVIGFIKLRP</sequence>
<evidence type="ECO:0000313" key="7">
    <source>
        <dbReference type="EMBL" id="BCL63241.1"/>
    </source>
</evidence>
<dbReference type="Pfam" id="PF01794">
    <property type="entry name" value="Ferric_reduct"/>
    <property type="match status" value="1"/>
</dbReference>
<evidence type="ECO:0000256" key="1">
    <source>
        <dbReference type="ARBA" id="ARBA00004141"/>
    </source>
</evidence>
<organism evidence="7 8">
    <name type="scientific">Desulfomarina profundi</name>
    <dbReference type="NCBI Taxonomy" id="2772557"/>
    <lineage>
        <taxon>Bacteria</taxon>
        <taxon>Pseudomonadati</taxon>
        <taxon>Thermodesulfobacteriota</taxon>
        <taxon>Desulfobulbia</taxon>
        <taxon>Desulfobulbales</taxon>
        <taxon>Desulfobulbaceae</taxon>
        <taxon>Desulfomarina</taxon>
    </lineage>
</organism>
<evidence type="ECO:0000256" key="5">
    <source>
        <dbReference type="SAM" id="Phobius"/>
    </source>
</evidence>